<comment type="caution">
    <text evidence="3">The sequence shown here is derived from an EMBL/GenBank/DDBJ whole genome shotgun (WGS) entry which is preliminary data.</text>
</comment>
<keyword evidence="2" id="KW-1133">Transmembrane helix</keyword>
<sequence length="267" mass="29143">MLGETRNKRRFDFRRFVTVWFGPVLAIGPWFTAAPVWFAVFCSVFFGLGWFLALCDGGLPGYRRTPAADYWMATPWRWRVDGVDHAGVRVPLRYNPGFTGVAVLLLVGIAMLAPAVIRISTENGVFGHPAAGARTAKESAMFFFTFYGSLLSGALALARAVWDLVGVPVRSRSLLLSSEALWMPGREKGLSWLEMGGVRDGGPDWGRRTFKVLSREGDTLASVTTQIGSLPLDVIVEGVRNDPALRGRLGEQGADKDVNGLVPGRTP</sequence>
<evidence type="ECO:0000313" key="3">
    <source>
        <dbReference type="EMBL" id="TDZ83355.1"/>
    </source>
</evidence>
<evidence type="ECO:0000256" key="2">
    <source>
        <dbReference type="SAM" id="Phobius"/>
    </source>
</evidence>
<dbReference type="RefSeq" id="WP_134071020.1">
    <property type="nucleotide sequence ID" value="NZ_PECH01000006.1"/>
</dbReference>
<feature type="region of interest" description="Disordered" evidence="1">
    <location>
        <begin position="246"/>
        <end position="267"/>
    </location>
</feature>
<dbReference type="Proteomes" id="UP000295117">
    <property type="component" value="Unassembled WGS sequence"/>
</dbReference>
<name>A0A4R8S2G5_9MYCO</name>
<feature type="transmembrane region" description="Helical" evidence="2">
    <location>
        <begin position="12"/>
        <end position="31"/>
    </location>
</feature>
<reference evidence="3 4" key="1">
    <citation type="journal article" date="2019" name="Sci. Rep.">
        <title>Extended insight into the Mycobacterium chelonae-abscessus complex through whole genome sequencing of Mycobacterium salmoniphilum outbreak and Mycobacterium salmoniphilum-like strains.</title>
        <authorList>
            <person name="Behra P.R.K."/>
            <person name="Das S."/>
            <person name="Pettersson B.M.F."/>
            <person name="Shirreff L."/>
            <person name="DuCote T."/>
            <person name="Jacobsson K.G."/>
            <person name="Ennis D.G."/>
            <person name="Kirsebom L.A."/>
        </authorList>
    </citation>
    <scope>NUCLEOTIDE SEQUENCE [LARGE SCALE GENOMIC DNA]</scope>
    <source>
        <strain evidence="3 4">DE 4585</strain>
    </source>
</reference>
<evidence type="ECO:0000256" key="1">
    <source>
        <dbReference type="SAM" id="MobiDB-lite"/>
    </source>
</evidence>
<protein>
    <submittedName>
        <fullName evidence="3">Uncharacterized protein</fullName>
    </submittedName>
</protein>
<dbReference type="EMBL" id="PECH01000006">
    <property type="protein sequence ID" value="TDZ83355.1"/>
    <property type="molecule type" value="Genomic_DNA"/>
</dbReference>
<dbReference type="AlphaFoldDB" id="A0A4R8S2G5"/>
<keyword evidence="2" id="KW-0472">Membrane</keyword>
<feature type="transmembrane region" description="Helical" evidence="2">
    <location>
        <begin position="140"/>
        <end position="162"/>
    </location>
</feature>
<feature type="compositionally biased region" description="Basic and acidic residues" evidence="1">
    <location>
        <begin position="246"/>
        <end position="258"/>
    </location>
</feature>
<organism evidence="3 4">
    <name type="scientific">Mycobacteroides salmoniphilum</name>
    <dbReference type="NCBI Taxonomy" id="404941"/>
    <lineage>
        <taxon>Bacteria</taxon>
        <taxon>Bacillati</taxon>
        <taxon>Actinomycetota</taxon>
        <taxon>Actinomycetes</taxon>
        <taxon>Mycobacteriales</taxon>
        <taxon>Mycobacteriaceae</taxon>
        <taxon>Mycobacteroides</taxon>
    </lineage>
</organism>
<feature type="transmembrane region" description="Helical" evidence="2">
    <location>
        <begin position="98"/>
        <end position="120"/>
    </location>
</feature>
<gene>
    <name evidence="3" type="ORF">DE4585_02150</name>
</gene>
<proteinExistence type="predicted"/>
<accession>A0A4R8S2G5</accession>
<evidence type="ECO:0000313" key="4">
    <source>
        <dbReference type="Proteomes" id="UP000295117"/>
    </source>
</evidence>
<feature type="transmembrane region" description="Helical" evidence="2">
    <location>
        <begin position="37"/>
        <end position="55"/>
    </location>
</feature>
<keyword evidence="2" id="KW-0812">Transmembrane</keyword>